<proteinExistence type="predicted"/>
<organism evidence="2 3">
    <name type="scientific">Neocucurbitaria cava</name>
    <dbReference type="NCBI Taxonomy" id="798079"/>
    <lineage>
        <taxon>Eukaryota</taxon>
        <taxon>Fungi</taxon>
        <taxon>Dikarya</taxon>
        <taxon>Ascomycota</taxon>
        <taxon>Pezizomycotina</taxon>
        <taxon>Dothideomycetes</taxon>
        <taxon>Pleosporomycetidae</taxon>
        <taxon>Pleosporales</taxon>
        <taxon>Pleosporineae</taxon>
        <taxon>Cucurbitariaceae</taxon>
        <taxon>Neocucurbitaria</taxon>
    </lineage>
</organism>
<dbReference type="Proteomes" id="UP001140560">
    <property type="component" value="Unassembled WGS sequence"/>
</dbReference>
<feature type="region of interest" description="Disordered" evidence="1">
    <location>
        <begin position="1"/>
        <end position="20"/>
    </location>
</feature>
<evidence type="ECO:0000313" key="3">
    <source>
        <dbReference type="Proteomes" id="UP001140560"/>
    </source>
</evidence>
<evidence type="ECO:0000313" key="2">
    <source>
        <dbReference type="EMBL" id="KAJ4368456.1"/>
    </source>
</evidence>
<dbReference type="AlphaFoldDB" id="A0A9W8Y8R2"/>
<sequence length="167" mass="19484">MLTKASQPQRPCTPVPKHKKLNSKLSSTLSDLVMADYDMVLASVNDLLTQVGLKHKRHPKDKQLSILLQNVTDLKNDTRQYPRHMSTLAKSEPLYQMFKEKYKDKQAFLECNAGSLDGYQESLKNFKDLESMRVYLRRKGWELAESIVEGLEKFEEEFEEVKRRLYA</sequence>
<comment type="caution">
    <text evidence="2">The sequence shown here is derived from an EMBL/GenBank/DDBJ whole genome shotgun (WGS) entry which is preliminary data.</text>
</comment>
<name>A0A9W8Y8R2_9PLEO</name>
<dbReference type="EMBL" id="JAPEUY010000011">
    <property type="protein sequence ID" value="KAJ4368456.1"/>
    <property type="molecule type" value="Genomic_DNA"/>
</dbReference>
<keyword evidence="3" id="KW-1185">Reference proteome</keyword>
<evidence type="ECO:0000256" key="1">
    <source>
        <dbReference type="SAM" id="MobiDB-lite"/>
    </source>
</evidence>
<protein>
    <submittedName>
        <fullName evidence="2">Uncharacterized protein</fullName>
    </submittedName>
</protein>
<gene>
    <name evidence="2" type="ORF">N0V83_006813</name>
</gene>
<reference evidence="2" key="1">
    <citation type="submission" date="2022-10" db="EMBL/GenBank/DDBJ databases">
        <title>Tapping the CABI collections for fungal endophytes: first genome assemblies for Collariella, Neodidymelliopsis, Ascochyta clinopodiicola, Didymella pomorum, Didymosphaeria variabile, Neocosmospora piperis and Neocucurbitaria cava.</title>
        <authorList>
            <person name="Hill R."/>
        </authorList>
    </citation>
    <scope>NUCLEOTIDE SEQUENCE</scope>
    <source>
        <strain evidence="2">IMI 356814</strain>
    </source>
</reference>
<feature type="compositionally biased region" description="Polar residues" evidence="1">
    <location>
        <begin position="1"/>
        <end position="10"/>
    </location>
</feature>
<accession>A0A9W8Y8R2</accession>